<sequence>MEPGTKAGVSIVFDLVREFFRISDQSVRNGMRQMSDSKRMGISADTFNKHCEVRLRDKLKQRTGMPYTTCKEGSPMRIITAQKVRPPVNVIRLRIIVEQQFR</sequence>
<accession>A0A1R3V7J2</accession>
<dbReference type="EMBL" id="FTPD01000010">
    <property type="protein sequence ID" value="SIT54766.1"/>
    <property type="molecule type" value="Genomic_DNA"/>
</dbReference>
<name>A0A1R3V7J2_9HYPH</name>
<proteinExistence type="predicted"/>
<reference evidence="2" key="1">
    <citation type="submission" date="2017-01" db="EMBL/GenBank/DDBJ databases">
        <authorList>
            <person name="Brunel B."/>
        </authorList>
    </citation>
    <scope>NUCLEOTIDE SEQUENCE [LARGE SCALE GENOMIC DNA]</scope>
</reference>
<dbReference type="Proteomes" id="UP000188388">
    <property type="component" value="Unassembled WGS sequence"/>
</dbReference>
<keyword evidence="2" id="KW-1185">Reference proteome</keyword>
<evidence type="ECO:0000313" key="2">
    <source>
        <dbReference type="Proteomes" id="UP000188388"/>
    </source>
</evidence>
<gene>
    <name evidence="1" type="ORF">BQ8794_180110</name>
</gene>
<dbReference type="AlphaFoldDB" id="A0A1R3V7J2"/>
<evidence type="ECO:0000313" key="1">
    <source>
        <dbReference type="EMBL" id="SIT54766.1"/>
    </source>
</evidence>
<protein>
    <submittedName>
        <fullName evidence="1">Uncharacterized protein</fullName>
    </submittedName>
</protein>
<organism evidence="1 2">
    <name type="scientific">Mesorhizobium prunaredense</name>
    <dbReference type="NCBI Taxonomy" id="1631249"/>
    <lineage>
        <taxon>Bacteria</taxon>
        <taxon>Pseudomonadati</taxon>
        <taxon>Pseudomonadota</taxon>
        <taxon>Alphaproteobacteria</taxon>
        <taxon>Hyphomicrobiales</taxon>
        <taxon>Phyllobacteriaceae</taxon>
        <taxon>Mesorhizobium</taxon>
    </lineage>
</organism>